<comment type="caution">
    <text evidence="2">The sequence shown here is derived from an EMBL/GenBank/DDBJ whole genome shotgun (WGS) entry which is preliminary data.</text>
</comment>
<dbReference type="Gene3D" id="3.10.450.50">
    <property type="match status" value="1"/>
</dbReference>
<keyword evidence="3" id="KW-1185">Reference proteome</keyword>
<dbReference type="AlphaFoldDB" id="A0A2T0MHB8"/>
<accession>A0A2T0MHB8</accession>
<name>A0A2T0MHB8_9FLAO</name>
<reference evidence="2 3" key="1">
    <citation type="submission" date="2018-03" db="EMBL/GenBank/DDBJ databases">
        <title>Genomic Encyclopedia of Archaeal and Bacterial Type Strains, Phase II (KMG-II): from individual species to whole genera.</title>
        <authorList>
            <person name="Goeker M."/>
        </authorList>
    </citation>
    <scope>NUCLEOTIDE SEQUENCE [LARGE SCALE GENOMIC DNA]</scope>
    <source>
        <strain evidence="2 3">DSM 25027</strain>
    </source>
</reference>
<evidence type="ECO:0000259" key="1">
    <source>
        <dbReference type="Pfam" id="PF20409"/>
    </source>
</evidence>
<gene>
    <name evidence="2" type="ORF">CLV81_0972</name>
</gene>
<dbReference type="Pfam" id="PF20409">
    <property type="entry name" value="SnoaL_5"/>
    <property type="match status" value="1"/>
</dbReference>
<dbReference type="EMBL" id="PVYX01000001">
    <property type="protein sequence ID" value="PRX56971.1"/>
    <property type="molecule type" value="Genomic_DNA"/>
</dbReference>
<dbReference type="InterPro" id="IPR032710">
    <property type="entry name" value="NTF2-like_dom_sf"/>
</dbReference>
<feature type="domain" description="SnoaL-like" evidence="1">
    <location>
        <begin position="1"/>
        <end position="117"/>
    </location>
</feature>
<protein>
    <recommendedName>
        <fullName evidence="1">SnoaL-like domain-containing protein</fullName>
    </recommendedName>
</protein>
<proteinExistence type="predicted"/>
<dbReference type="OrthoDB" id="336094at2"/>
<dbReference type="RefSeq" id="WP_106143899.1">
    <property type="nucleotide sequence ID" value="NZ_PVYX01000001.1"/>
</dbReference>
<dbReference type="SUPFAM" id="SSF54427">
    <property type="entry name" value="NTF2-like"/>
    <property type="match status" value="1"/>
</dbReference>
<evidence type="ECO:0000313" key="2">
    <source>
        <dbReference type="EMBL" id="PRX56971.1"/>
    </source>
</evidence>
<evidence type="ECO:0000313" key="3">
    <source>
        <dbReference type="Proteomes" id="UP000237640"/>
    </source>
</evidence>
<dbReference type="Proteomes" id="UP000237640">
    <property type="component" value="Unassembled WGS sequence"/>
</dbReference>
<sequence length="123" mass="14075">MTTQEVADKLVNYCRQGLFDEAMNDLYAQNIESIEPKGAPMERVSGFDEVIKKAEYFNNMVSEFHGNEVSDPIVADNFFSCRMKMDATFKQGGRQSMEEICLYQVENGKIVKEEFYYTPVPSA</sequence>
<dbReference type="InterPro" id="IPR046860">
    <property type="entry name" value="SnoaL_5"/>
</dbReference>
<organism evidence="2 3">
    <name type="scientific">Flagellimonas meridianipacifica</name>
    <dbReference type="NCBI Taxonomy" id="1080225"/>
    <lineage>
        <taxon>Bacteria</taxon>
        <taxon>Pseudomonadati</taxon>
        <taxon>Bacteroidota</taxon>
        <taxon>Flavobacteriia</taxon>
        <taxon>Flavobacteriales</taxon>
        <taxon>Flavobacteriaceae</taxon>
        <taxon>Flagellimonas</taxon>
    </lineage>
</organism>